<feature type="domain" description="Serpin" evidence="8">
    <location>
        <begin position="51"/>
        <end position="389"/>
    </location>
</feature>
<sequence length="418" mass="46702">MGCYWRAVVVLLLATCAVYGQFVRKRSRNFVQTRHDEELRKVILAGNSFGLNLMKYLISNNDNTILAPVSLSIALSMLYFASDGNTMKELFRVLNYEQFGLNQDMIKSPLRSISVAGRAAKNVGFSFELGNFLFTRKGLNVSQTYRNIINDAFSSSVENVDFSRPHEAASQINQLITKATHGQIPNPVGSFSPDTQMVLMNAVYLKGFWKQPFSVRSSFDSTFADDGVNEVPVKMMYMRHIFPVKSLPEIEADAIQLAYEGDISVMLILLPKHPRGVDRMLQRLNVLKLIDDLDNYQNESLDLHIPRFEAQGSYRFKQHLYDLGVHDLFTPGAANLPEIDPMGQIVLDDVIHKAKIQVDERGTEAVALTTAPIINYSSAIFFAGKILRMNNGQAPGPRGPLPSALGSNSRYLGVGRRS</sequence>
<evidence type="ECO:0000313" key="9">
    <source>
        <dbReference type="EnsemblMetazoa" id="XP_022658703"/>
    </source>
</evidence>
<dbReference type="Gene3D" id="2.30.39.10">
    <property type="entry name" value="Alpha-1-antitrypsin, domain 1"/>
    <property type="match status" value="1"/>
</dbReference>
<evidence type="ECO:0000256" key="3">
    <source>
        <dbReference type="ARBA" id="ARBA00022900"/>
    </source>
</evidence>
<dbReference type="Pfam" id="PF00079">
    <property type="entry name" value="Serpin"/>
    <property type="match status" value="1"/>
</dbReference>
<dbReference type="GO" id="GO:0004867">
    <property type="term" value="F:serine-type endopeptidase inhibitor activity"/>
    <property type="evidence" value="ECO:0007669"/>
    <property type="project" value="UniProtKB-KW"/>
</dbReference>
<evidence type="ECO:0000256" key="4">
    <source>
        <dbReference type="ARBA" id="ARBA00023180"/>
    </source>
</evidence>
<evidence type="ECO:0000256" key="6">
    <source>
        <dbReference type="SAM" id="MobiDB-lite"/>
    </source>
</evidence>
<dbReference type="RefSeq" id="XP_022658703.1">
    <property type="nucleotide sequence ID" value="XM_022802968.1"/>
</dbReference>
<dbReference type="InterPro" id="IPR000215">
    <property type="entry name" value="Serpin_fam"/>
</dbReference>
<evidence type="ECO:0000256" key="2">
    <source>
        <dbReference type="ARBA" id="ARBA00022690"/>
    </source>
</evidence>
<dbReference type="SUPFAM" id="SSF56574">
    <property type="entry name" value="Serpins"/>
    <property type="match status" value="1"/>
</dbReference>
<evidence type="ECO:0000256" key="7">
    <source>
        <dbReference type="SAM" id="SignalP"/>
    </source>
</evidence>
<dbReference type="PANTHER" id="PTHR11461">
    <property type="entry name" value="SERINE PROTEASE INHIBITOR, SERPIN"/>
    <property type="match status" value="1"/>
</dbReference>
<accession>A0A7M7M904</accession>
<keyword evidence="7" id="KW-0732">Signal</keyword>
<dbReference type="GeneID" id="111249296"/>
<evidence type="ECO:0000256" key="5">
    <source>
        <dbReference type="RuleBase" id="RU000411"/>
    </source>
</evidence>
<dbReference type="InterPro" id="IPR042185">
    <property type="entry name" value="Serpin_sf_2"/>
</dbReference>
<dbReference type="InterPro" id="IPR042178">
    <property type="entry name" value="Serpin_sf_1"/>
</dbReference>
<evidence type="ECO:0000313" key="10">
    <source>
        <dbReference type="Proteomes" id="UP000594260"/>
    </source>
</evidence>
<dbReference type="AlphaFoldDB" id="A0A7M7M904"/>
<feature type="region of interest" description="Disordered" evidence="6">
    <location>
        <begin position="393"/>
        <end position="418"/>
    </location>
</feature>
<comment type="similarity">
    <text evidence="1 5">Belongs to the serpin family.</text>
</comment>
<dbReference type="GO" id="GO:0005615">
    <property type="term" value="C:extracellular space"/>
    <property type="evidence" value="ECO:0007669"/>
    <property type="project" value="InterPro"/>
</dbReference>
<proteinExistence type="inferred from homology"/>
<dbReference type="SMR" id="A0A7M7M904"/>
<evidence type="ECO:0000259" key="8">
    <source>
        <dbReference type="SMART" id="SM00093"/>
    </source>
</evidence>
<dbReference type="PANTHER" id="PTHR11461:SF211">
    <property type="entry name" value="GH10112P-RELATED"/>
    <property type="match status" value="1"/>
</dbReference>
<dbReference type="InterPro" id="IPR036186">
    <property type="entry name" value="Serpin_sf"/>
</dbReference>
<dbReference type="CDD" id="cd00172">
    <property type="entry name" value="serpin"/>
    <property type="match status" value="1"/>
</dbReference>
<protein>
    <recommendedName>
        <fullName evidence="8">Serpin domain-containing protein</fullName>
    </recommendedName>
</protein>
<reference evidence="9" key="1">
    <citation type="submission" date="2021-01" db="UniProtKB">
        <authorList>
            <consortium name="EnsemblMetazoa"/>
        </authorList>
    </citation>
    <scope>IDENTIFICATION</scope>
</reference>
<dbReference type="InterPro" id="IPR023796">
    <property type="entry name" value="Serpin_dom"/>
</dbReference>
<feature type="signal peptide" evidence="7">
    <location>
        <begin position="1"/>
        <end position="20"/>
    </location>
</feature>
<organism evidence="9 10">
    <name type="scientific">Varroa destructor</name>
    <name type="common">Honeybee mite</name>
    <dbReference type="NCBI Taxonomy" id="109461"/>
    <lineage>
        <taxon>Eukaryota</taxon>
        <taxon>Metazoa</taxon>
        <taxon>Ecdysozoa</taxon>
        <taxon>Arthropoda</taxon>
        <taxon>Chelicerata</taxon>
        <taxon>Arachnida</taxon>
        <taxon>Acari</taxon>
        <taxon>Parasitiformes</taxon>
        <taxon>Mesostigmata</taxon>
        <taxon>Gamasina</taxon>
        <taxon>Dermanyssoidea</taxon>
        <taxon>Varroidae</taxon>
        <taxon>Varroa</taxon>
    </lineage>
</organism>
<dbReference type="Gene3D" id="3.30.497.10">
    <property type="entry name" value="Antithrombin, subunit I, domain 2"/>
    <property type="match status" value="1"/>
</dbReference>
<keyword evidence="10" id="KW-1185">Reference proteome</keyword>
<dbReference type="EnsemblMetazoa" id="XM_022802968">
    <property type="protein sequence ID" value="XP_022658703"/>
    <property type="gene ID" value="LOC111249296"/>
</dbReference>
<dbReference type="Proteomes" id="UP000594260">
    <property type="component" value="Unplaced"/>
</dbReference>
<evidence type="ECO:0000256" key="1">
    <source>
        <dbReference type="ARBA" id="ARBA00009500"/>
    </source>
</evidence>
<name>A0A7M7M904_VARDE</name>
<dbReference type="SMART" id="SM00093">
    <property type="entry name" value="SERPIN"/>
    <property type="match status" value="1"/>
</dbReference>
<feature type="chain" id="PRO_5029493834" description="Serpin domain-containing protein" evidence="7">
    <location>
        <begin position="21"/>
        <end position="418"/>
    </location>
</feature>
<keyword evidence="4" id="KW-0325">Glycoprotein</keyword>
<keyword evidence="3" id="KW-0722">Serine protease inhibitor</keyword>
<keyword evidence="2" id="KW-0646">Protease inhibitor</keyword>